<evidence type="ECO:0000256" key="1">
    <source>
        <dbReference type="SAM" id="MobiDB-lite"/>
    </source>
</evidence>
<dbReference type="AlphaFoldDB" id="A0A251YAH5"/>
<dbReference type="RefSeq" id="WP_241534413.1">
    <property type="nucleotide sequence ID" value="NZ_MDJW01000007.1"/>
</dbReference>
<feature type="transmembrane region" description="Helical" evidence="2">
    <location>
        <begin position="45"/>
        <end position="65"/>
    </location>
</feature>
<name>A0A251YAH5_9MICO</name>
<keyword evidence="2" id="KW-1133">Transmembrane helix</keyword>
<feature type="domain" description="DUF58" evidence="3">
    <location>
        <begin position="220"/>
        <end position="381"/>
    </location>
</feature>
<evidence type="ECO:0000259" key="3">
    <source>
        <dbReference type="Pfam" id="PF01882"/>
    </source>
</evidence>
<keyword evidence="2" id="KW-0812">Transmembrane</keyword>
<evidence type="ECO:0000256" key="2">
    <source>
        <dbReference type="SAM" id="Phobius"/>
    </source>
</evidence>
<sequence>MPPLARLMRRIGVEAVPHPTLRGIALLAAGVAAFAGAFIAGRREFVFIGVALLALPLLAAAWLVVARVRLHVERSFTSAVVESGTATTVTVSVANTGSMPTPRSWVLDLVPGSDGATPPAELPSLRGLARGTRRSSARPVLRYDLTPERRGIHEVGPLAVEEHDPFRLMGLRHVAGGTSRLVVTPRLADLEAEPGGQVSSEGESERVQRRADGGEDDLGTREYRAGDPLRRVHWRATARHGELMVRQEEQRSSPRSLVLLDTRAAGFPQHADDDGDGDRAFERAVAFAASVAVHLQRGGYAVHLIETAAGSDRQSPVAARPGDAAAEGDLLLHLAEVRPAAVDPDRDGVQEALADLRRSRRAVPMHAVLGHLDEDAARRLAGFGAACRPAVAFLAHPGRVDGRDDREALRILREAGWRTVVLDDDTRPADAWRAARAEEMAR</sequence>
<organism evidence="4 5">
    <name type="scientific">Clavibacter michiganensis</name>
    <dbReference type="NCBI Taxonomy" id="28447"/>
    <lineage>
        <taxon>Bacteria</taxon>
        <taxon>Bacillati</taxon>
        <taxon>Actinomycetota</taxon>
        <taxon>Actinomycetes</taxon>
        <taxon>Micrococcales</taxon>
        <taxon>Microbacteriaceae</taxon>
        <taxon>Clavibacter</taxon>
    </lineage>
</organism>
<feature type="transmembrane region" description="Helical" evidence="2">
    <location>
        <begin position="21"/>
        <end position="39"/>
    </location>
</feature>
<dbReference type="Proteomes" id="UP000194837">
    <property type="component" value="Unassembled WGS sequence"/>
</dbReference>
<dbReference type="InterPro" id="IPR002881">
    <property type="entry name" value="DUF58"/>
</dbReference>
<evidence type="ECO:0000313" key="4">
    <source>
        <dbReference type="EMBL" id="OUE21240.1"/>
    </source>
</evidence>
<gene>
    <name evidence="4" type="ORF">BFL34_00589</name>
</gene>
<dbReference type="PANTHER" id="PTHR34351:SF1">
    <property type="entry name" value="SLR1927 PROTEIN"/>
    <property type="match status" value="1"/>
</dbReference>
<protein>
    <recommendedName>
        <fullName evidence="3">DUF58 domain-containing protein</fullName>
    </recommendedName>
</protein>
<evidence type="ECO:0000313" key="5">
    <source>
        <dbReference type="Proteomes" id="UP000194837"/>
    </source>
</evidence>
<feature type="compositionally biased region" description="Basic and acidic residues" evidence="1">
    <location>
        <begin position="203"/>
        <end position="222"/>
    </location>
</feature>
<comment type="caution">
    <text evidence="4">The sequence shown here is derived from an EMBL/GenBank/DDBJ whole genome shotgun (WGS) entry which is preliminary data.</text>
</comment>
<accession>A0A251YAH5</accession>
<keyword evidence="2" id="KW-0472">Membrane</keyword>
<reference evidence="4 5" key="1">
    <citation type="submission" date="2016-08" db="EMBL/GenBank/DDBJ databases">
        <title>Genome sequence of Clavibacter michiganensis spp strain CFBP7494.</title>
        <authorList>
            <person name="Thapa S.P."/>
            <person name="Coaker G."/>
            <person name="Jacques M.-A."/>
        </authorList>
    </citation>
    <scope>NUCLEOTIDE SEQUENCE [LARGE SCALE GENOMIC DNA]</scope>
    <source>
        <strain evidence="4">CFBP7494</strain>
    </source>
</reference>
<feature type="region of interest" description="Disordered" evidence="1">
    <location>
        <begin position="191"/>
        <end position="222"/>
    </location>
</feature>
<dbReference type="EMBL" id="MDJW01000007">
    <property type="protein sequence ID" value="OUE21240.1"/>
    <property type="molecule type" value="Genomic_DNA"/>
</dbReference>
<dbReference type="PANTHER" id="PTHR34351">
    <property type="entry name" value="SLR1927 PROTEIN-RELATED"/>
    <property type="match status" value="1"/>
</dbReference>
<proteinExistence type="predicted"/>
<dbReference type="Pfam" id="PF01882">
    <property type="entry name" value="DUF58"/>
    <property type="match status" value="1"/>
</dbReference>